<keyword evidence="1" id="KW-0472">Membrane</keyword>
<dbReference type="AlphaFoldDB" id="A0A2Z7D0S7"/>
<proteinExistence type="predicted"/>
<keyword evidence="3" id="KW-1185">Reference proteome</keyword>
<evidence type="ECO:0000313" key="3">
    <source>
        <dbReference type="Proteomes" id="UP000250235"/>
    </source>
</evidence>
<feature type="transmembrane region" description="Helical" evidence="1">
    <location>
        <begin position="6"/>
        <end position="29"/>
    </location>
</feature>
<organism evidence="2 3">
    <name type="scientific">Dorcoceras hygrometricum</name>
    <dbReference type="NCBI Taxonomy" id="472368"/>
    <lineage>
        <taxon>Eukaryota</taxon>
        <taxon>Viridiplantae</taxon>
        <taxon>Streptophyta</taxon>
        <taxon>Embryophyta</taxon>
        <taxon>Tracheophyta</taxon>
        <taxon>Spermatophyta</taxon>
        <taxon>Magnoliopsida</taxon>
        <taxon>eudicotyledons</taxon>
        <taxon>Gunneridae</taxon>
        <taxon>Pentapetalae</taxon>
        <taxon>asterids</taxon>
        <taxon>lamiids</taxon>
        <taxon>Lamiales</taxon>
        <taxon>Gesneriaceae</taxon>
        <taxon>Didymocarpoideae</taxon>
        <taxon>Trichosporeae</taxon>
        <taxon>Loxocarpinae</taxon>
        <taxon>Dorcoceras</taxon>
    </lineage>
</organism>
<keyword evidence="1" id="KW-1133">Transmembrane helix</keyword>
<name>A0A2Z7D0S7_9LAMI</name>
<keyword evidence="1" id="KW-0812">Transmembrane</keyword>
<sequence>MPSCQQLLLVCVLFLAPWFEIYVLVTLVAERLGLVVMSFGRTKVYVHVDVDRRVGFPANLTVYGRVNVSLRVGVSRQSWILVCLIKRP</sequence>
<dbReference type="Proteomes" id="UP000250235">
    <property type="component" value="Unassembled WGS sequence"/>
</dbReference>
<evidence type="ECO:0000256" key="1">
    <source>
        <dbReference type="SAM" id="Phobius"/>
    </source>
</evidence>
<evidence type="ECO:0000313" key="2">
    <source>
        <dbReference type="EMBL" id="KZV52660.1"/>
    </source>
</evidence>
<dbReference type="EMBL" id="KQ991027">
    <property type="protein sequence ID" value="KZV52660.1"/>
    <property type="molecule type" value="Genomic_DNA"/>
</dbReference>
<reference evidence="2 3" key="1">
    <citation type="journal article" date="2015" name="Proc. Natl. Acad. Sci. U.S.A.">
        <title>The resurrection genome of Boea hygrometrica: A blueprint for survival of dehydration.</title>
        <authorList>
            <person name="Xiao L."/>
            <person name="Yang G."/>
            <person name="Zhang L."/>
            <person name="Yang X."/>
            <person name="Zhao S."/>
            <person name="Ji Z."/>
            <person name="Zhou Q."/>
            <person name="Hu M."/>
            <person name="Wang Y."/>
            <person name="Chen M."/>
            <person name="Xu Y."/>
            <person name="Jin H."/>
            <person name="Xiao X."/>
            <person name="Hu G."/>
            <person name="Bao F."/>
            <person name="Hu Y."/>
            <person name="Wan P."/>
            <person name="Li L."/>
            <person name="Deng X."/>
            <person name="Kuang T."/>
            <person name="Xiang C."/>
            <person name="Zhu J.K."/>
            <person name="Oliver M.J."/>
            <person name="He Y."/>
        </authorList>
    </citation>
    <scope>NUCLEOTIDE SEQUENCE [LARGE SCALE GENOMIC DNA]</scope>
    <source>
        <strain evidence="3">cv. XS01</strain>
    </source>
</reference>
<gene>
    <name evidence="2" type="ORF">F511_07053</name>
</gene>
<accession>A0A2Z7D0S7</accession>
<protein>
    <submittedName>
        <fullName evidence="2">Uncharacterized protein</fullName>
    </submittedName>
</protein>